<dbReference type="AlphaFoldDB" id="A0A0F9CVR5"/>
<evidence type="ECO:0000256" key="1">
    <source>
        <dbReference type="ARBA" id="ARBA00023186"/>
    </source>
</evidence>
<gene>
    <name evidence="3" type="ORF">LCGC14_2275270</name>
</gene>
<dbReference type="Gene3D" id="2.30.33.40">
    <property type="entry name" value="GroES chaperonin"/>
    <property type="match status" value="1"/>
</dbReference>
<dbReference type="SUPFAM" id="SSF50129">
    <property type="entry name" value="GroES-like"/>
    <property type="match status" value="1"/>
</dbReference>
<evidence type="ECO:0000256" key="2">
    <source>
        <dbReference type="SAM" id="MobiDB-lite"/>
    </source>
</evidence>
<dbReference type="InterPro" id="IPR020818">
    <property type="entry name" value="Chaperonin_GroES"/>
</dbReference>
<evidence type="ECO:0000313" key="3">
    <source>
        <dbReference type="EMBL" id="KKL53453.1"/>
    </source>
</evidence>
<organism evidence="3">
    <name type="scientific">marine sediment metagenome</name>
    <dbReference type="NCBI Taxonomy" id="412755"/>
    <lineage>
        <taxon>unclassified sequences</taxon>
        <taxon>metagenomes</taxon>
        <taxon>ecological metagenomes</taxon>
    </lineage>
</organism>
<keyword evidence="1" id="KW-0143">Chaperone</keyword>
<dbReference type="PRINTS" id="PR00297">
    <property type="entry name" value="CHAPERONIN10"/>
</dbReference>
<dbReference type="Pfam" id="PF00166">
    <property type="entry name" value="Cpn10"/>
    <property type="match status" value="1"/>
</dbReference>
<dbReference type="InterPro" id="IPR011032">
    <property type="entry name" value="GroES-like_sf"/>
</dbReference>
<protein>
    <submittedName>
        <fullName evidence="3">Uncharacterized protein</fullName>
    </submittedName>
</protein>
<feature type="region of interest" description="Disordered" evidence="2">
    <location>
        <begin position="89"/>
        <end position="113"/>
    </location>
</feature>
<dbReference type="EMBL" id="LAZR01031539">
    <property type="protein sequence ID" value="KKL53453.1"/>
    <property type="molecule type" value="Genomic_DNA"/>
</dbReference>
<dbReference type="GO" id="GO:0044183">
    <property type="term" value="F:protein folding chaperone"/>
    <property type="evidence" value="ECO:0007669"/>
    <property type="project" value="InterPro"/>
</dbReference>
<dbReference type="InterPro" id="IPR037124">
    <property type="entry name" value="Chaperonin_GroES_sf"/>
</dbReference>
<name>A0A0F9CVR5_9ZZZZ</name>
<accession>A0A0F9CVR5</accession>
<dbReference type="GO" id="GO:0005524">
    <property type="term" value="F:ATP binding"/>
    <property type="evidence" value="ECO:0007669"/>
    <property type="project" value="InterPro"/>
</dbReference>
<sequence length="113" mass="12925">MYYVWEDIAEKIGSIVIPAGAAIAMRKAVVKAVGPTCEMVKVGDKVLTSKYTGVHLFLCMEDVWTDGERHRMCREDEFIAIYTETEKEAKGIEARHKQRTNEFNKGKKKQLEE</sequence>
<proteinExistence type="predicted"/>
<dbReference type="CDD" id="cd00320">
    <property type="entry name" value="cpn10"/>
    <property type="match status" value="1"/>
</dbReference>
<reference evidence="3" key="1">
    <citation type="journal article" date="2015" name="Nature">
        <title>Complex archaea that bridge the gap between prokaryotes and eukaryotes.</title>
        <authorList>
            <person name="Spang A."/>
            <person name="Saw J.H."/>
            <person name="Jorgensen S.L."/>
            <person name="Zaremba-Niedzwiedzka K."/>
            <person name="Martijn J."/>
            <person name="Lind A.E."/>
            <person name="van Eijk R."/>
            <person name="Schleper C."/>
            <person name="Guy L."/>
            <person name="Ettema T.J."/>
        </authorList>
    </citation>
    <scope>NUCLEOTIDE SEQUENCE</scope>
</reference>
<comment type="caution">
    <text evidence="3">The sequence shown here is derived from an EMBL/GenBank/DDBJ whole genome shotgun (WGS) entry which is preliminary data.</text>
</comment>